<keyword evidence="3" id="KW-0812">Transmembrane</keyword>
<dbReference type="InterPro" id="IPR000462">
    <property type="entry name" value="CDP-OH_P_trans"/>
</dbReference>
<dbReference type="AlphaFoldDB" id="A0A1I6EXK3"/>
<keyword evidence="5" id="KW-1185">Reference proteome</keyword>
<organism evidence="4 5">
    <name type="scientific">Lentzea waywayandensis</name>
    <dbReference type="NCBI Taxonomy" id="84724"/>
    <lineage>
        <taxon>Bacteria</taxon>
        <taxon>Bacillati</taxon>
        <taxon>Actinomycetota</taxon>
        <taxon>Actinomycetes</taxon>
        <taxon>Pseudonocardiales</taxon>
        <taxon>Pseudonocardiaceae</taxon>
        <taxon>Lentzea</taxon>
    </lineage>
</organism>
<accession>A0A1I6EXK3</accession>
<dbReference type="GO" id="GO:0016780">
    <property type="term" value="F:phosphotransferase activity, for other substituted phosphate groups"/>
    <property type="evidence" value="ECO:0007669"/>
    <property type="project" value="InterPro"/>
</dbReference>
<feature type="transmembrane region" description="Helical" evidence="3">
    <location>
        <begin position="134"/>
        <end position="150"/>
    </location>
</feature>
<proteinExistence type="inferred from homology"/>
<feature type="transmembrane region" description="Helical" evidence="3">
    <location>
        <begin position="194"/>
        <end position="221"/>
    </location>
</feature>
<dbReference type="RefSeq" id="WP_093598498.1">
    <property type="nucleotide sequence ID" value="NZ_FOYL01000006.1"/>
</dbReference>
<evidence type="ECO:0000313" key="5">
    <source>
        <dbReference type="Proteomes" id="UP000198583"/>
    </source>
</evidence>
<sequence>MITLQHTRTAPVLREPAIWAGLQVLALGVVAATTGLGPLGWAAGLAYGFATWAFLGYGMQRHRTSALGPADRVTLARGLMVGAVTALVADRAGQDVPVALVVTLAAVALSLDWVDGQVARRTGTSTALGARFDMEVDAFLILVLSAYVAVHMGPWVLAIGLMRYVFVAASWRFRWMNAPLPGSYARKVVAAVQGIFLVVAASGLLPYAAVLVGLALASLVWSFGRDVLWLWNNAAVPVGQSRHA</sequence>
<feature type="transmembrane region" description="Helical" evidence="3">
    <location>
        <begin position="39"/>
        <end position="58"/>
    </location>
</feature>
<comment type="similarity">
    <text evidence="2">Belongs to the CDP-alcohol phosphatidyltransferase class-I family.</text>
</comment>
<gene>
    <name evidence="4" type="ORF">SAMN04488564_106169</name>
</gene>
<evidence type="ECO:0000256" key="1">
    <source>
        <dbReference type="ARBA" id="ARBA00022679"/>
    </source>
</evidence>
<evidence type="ECO:0000256" key="2">
    <source>
        <dbReference type="RuleBase" id="RU003750"/>
    </source>
</evidence>
<dbReference type="EMBL" id="FOYL01000006">
    <property type="protein sequence ID" value="SFR22426.1"/>
    <property type="molecule type" value="Genomic_DNA"/>
</dbReference>
<dbReference type="PROSITE" id="PS00379">
    <property type="entry name" value="CDP_ALCOHOL_P_TRANSF"/>
    <property type="match status" value="1"/>
</dbReference>
<name>A0A1I6EXK3_9PSEU</name>
<dbReference type="GO" id="GO:0008654">
    <property type="term" value="P:phospholipid biosynthetic process"/>
    <property type="evidence" value="ECO:0007669"/>
    <property type="project" value="InterPro"/>
</dbReference>
<feature type="transmembrane region" description="Helical" evidence="3">
    <location>
        <begin position="12"/>
        <end position="33"/>
    </location>
</feature>
<dbReference type="Proteomes" id="UP000198583">
    <property type="component" value="Unassembled WGS sequence"/>
</dbReference>
<dbReference type="GO" id="GO:0016020">
    <property type="term" value="C:membrane"/>
    <property type="evidence" value="ECO:0007669"/>
    <property type="project" value="InterPro"/>
</dbReference>
<reference evidence="5" key="1">
    <citation type="submission" date="2016-10" db="EMBL/GenBank/DDBJ databases">
        <authorList>
            <person name="Varghese N."/>
            <person name="Submissions S."/>
        </authorList>
    </citation>
    <scope>NUCLEOTIDE SEQUENCE [LARGE SCALE GENOMIC DNA]</scope>
    <source>
        <strain evidence="5">DSM 44232</strain>
    </source>
</reference>
<dbReference type="Pfam" id="PF01066">
    <property type="entry name" value="CDP-OH_P_transf"/>
    <property type="match status" value="1"/>
</dbReference>
<dbReference type="STRING" id="84724.SAMN04488564_106169"/>
<evidence type="ECO:0000256" key="3">
    <source>
        <dbReference type="SAM" id="Phobius"/>
    </source>
</evidence>
<dbReference type="InterPro" id="IPR043130">
    <property type="entry name" value="CDP-OH_PTrfase_TM_dom"/>
</dbReference>
<keyword evidence="3" id="KW-0472">Membrane</keyword>
<dbReference type="Gene3D" id="1.20.120.1760">
    <property type="match status" value="1"/>
</dbReference>
<keyword evidence="1 2" id="KW-0808">Transferase</keyword>
<dbReference type="InterPro" id="IPR048254">
    <property type="entry name" value="CDP_ALCOHOL_P_TRANSF_CS"/>
</dbReference>
<keyword evidence="3" id="KW-1133">Transmembrane helix</keyword>
<evidence type="ECO:0000313" key="4">
    <source>
        <dbReference type="EMBL" id="SFR22426.1"/>
    </source>
</evidence>
<dbReference type="OrthoDB" id="9782011at2"/>
<protein>
    <submittedName>
        <fullName evidence="4">CDP-alcohol phosphatidyltransferase</fullName>
    </submittedName>
</protein>